<dbReference type="Gene3D" id="3.90.1200.10">
    <property type="match status" value="1"/>
</dbReference>
<comment type="caution">
    <text evidence="2">The sequence shown here is derived from an EMBL/GenBank/DDBJ whole genome shotgun (WGS) entry which is preliminary data.</text>
</comment>
<name>A0A4V2Y0I6_9ACTN</name>
<dbReference type="SUPFAM" id="SSF56112">
    <property type="entry name" value="Protein kinase-like (PK-like)"/>
    <property type="match status" value="1"/>
</dbReference>
<dbReference type="RefSeq" id="WP_165956309.1">
    <property type="nucleotide sequence ID" value="NZ_SMKI01000498.1"/>
</dbReference>
<dbReference type="EMBL" id="SMKI01000498">
    <property type="protein sequence ID" value="TDC64955.1"/>
    <property type="molecule type" value="Genomic_DNA"/>
</dbReference>
<accession>A0A4V2Y0I6</accession>
<keyword evidence="3" id="KW-1185">Reference proteome</keyword>
<feature type="domain" description="Aminoglycoside phosphotransferase" evidence="1">
    <location>
        <begin position="9"/>
        <end position="146"/>
    </location>
</feature>
<dbReference type="Pfam" id="PF01636">
    <property type="entry name" value="APH"/>
    <property type="match status" value="1"/>
</dbReference>
<feature type="non-terminal residue" evidence="2">
    <location>
        <position position="1"/>
    </location>
</feature>
<dbReference type="InterPro" id="IPR002575">
    <property type="entry name" value="Aminoglycoside_PTrfase"/>
</dbReference>
<sequence>PVDPPLDPLLDRVRATLAELHDALAAADPPRPRLLADRLPRLVATVADLHRILPETTGPRHRLLDRGAALAVRWADGVHYPAGPVHGDLHLGHVLVDDAGRVRFVDPESAPAPDAGPLDDLAALCRAVECFTTDERVARTARQRAYHKHRYATALRRAALAPATAARPPRAPGSRWAARITARLTAGTAPDALRVPYLLRLLHELRYHGERAGDPDADYYADLTWMALREFVSAQEGSPRG</sequence>
<dbReference type="InterPro" id="IPR011009">
    <property type="entry name" value="Kinase-like_dom_sf"/>
</dbReference>
<protein>
    <recommendedName>
        <fullName evidence="1">Aminoglycoside phosphotransferase domain-containing protein</fullName>
    </recommendedName>
</protein>
<evidence type="ECO:0000259" key="1">
    <source>
        <dbReference type="Pfam" id="PF01636"/>
    </source>
</evidence>
<evidence type="ECO:0000313" key="3">
    <source>
        <dbReference type="Proteomes" id="UP000295345"/>
    </source>
</evidence>
<evidence type="ECO:0000313" key="2">
    <source>
        <dbReference type="EMBL" id="TDC64955.1"/>
    </source>
</evidence>
<organism evidence="2 3">
    <name type="scientific">Streptomyces hainanensis</name>
    <dbReference type="NCBI Taxonomy" id="402648"/>
    <lineage>
        <taxon>Bacteria</taxon>
        <taxon>Bacillati</taxon>
        <taxon>Actinomycetota</taxon>
        <taxon>Actinomycetes</taxon>
        <taxon>Kitasatosporales</taxon>
        <taxon>Streptomycetaceae</taxon>
        <taxon>Streptomyces</taxon>
    </lineage>
</organism>
<gene>
    <name evidence="2" type="ORF">E1283_31040</name>
</gene>
<proteinExistence type="predicted"/>
<dbReference type="AlphaFoldDB" id="A0A4V2Y0I6"/>
<dbReference type="Proteomes" id="UP000295345">
    <property type="component" value="Unassembled WGS sequence"/>
</dbReference>
<reference evidence="2 3" key="1">
    <citation type="submission" date="2019-03" db="EMBL/GenBank/DDBJ databases">
        <title>Draft genome sequences of novel Actinobacteria.</title>
        <authorList>
            <person name="Sahin N."/>
            <person name="Ay H."/>
            <person name="Saygin H."/>
        </authorList>
    </citation>
    <scope>NUCLEOTIDE SEQUENCE [LARGE SCALE GENOMIC DNA]</scope>
    <source>
        <strain evidence="2 3">DSM 41900</strain>
    </source>
</reference>